<feature type="domain" description="Fimbrial-type adhesion" evidence="1">
    <location>
        <begin position="20"/>
        <end position="114"/>
    </location>
</feature>
<dbReference type="InterPro" id="IPR008966">
    <property type="entry name" value="Adhesion_dom_sf"/>
</dbReference>
<dbReference type="InterPro" id="IPR050263">
    <property type="entry name" value="Bact_Fimbrial_Adh_Pro"/>
</dbReference>
<dbReference type="Proteomes" id="UP000260191">
    <property type="component" value="Unassembled WGS sequence"/>
</dbReference>
<dbReference type="PANTHER" id="PTHR33420">
    <property type="entry name" value="FIMBRIAL SUBUNIT ELFA-RELATED"/>
    <property type="match status" value="1"/>
</dbReference>
<dbReference type="EMBL" id="UIPR01000190">
    <property type="protein sequence ID" value="SVH92223.1"/>
    <property type="molecule type" value="Genomic_DNA"/>
</dbReference>
<dbReference type="AlphaFoldDB" id="A0A658Z5M5"/>
<dbReference type="Pfam" id="PF00419">
    <property type="entry name" value="Fimbrial"/>
    <property type="match status" value="1"/>
</dbReference>
<reference evidence="3 5" key="2">
    <citation type="submission" date="2018-06" db="EMBL/GenBank/DDBJ databases">
        <authorList>
            <consortium name="Pathogen Informatics"/>
            <person name="Doyle S."/>
        </authorList>
    </citation>
    <scope>NUCLEOTIDE SEQUENCE [LARGE SCALE GENOMIC DNA]</scope>
    <source>
        <strain evidence="3 5">4028STDY6275000</strain>
    </source>
</reference>
<evidence type="ECO:0000313" key="2">
    <source>
        <dbReference type="EMBL" id="CDX08574.1"/>
    </source>
</evidence>
<evidence type="ECO:0000313" key="3">
    <source>
        <dbReference type="EMBL" id="SVH92223.1"/>
    </source>
</evidence>
<organism evidence="3 5">
    <name type="scientific">Shigella flexneri</name>
    <dbReference type="NCBI Taxonomy" id="623"/>
    <lineage>
        <taxon>Bacteria</taxon>
        <taxon>Pseudomonadati</taxon>
        <taxon>Pseudomonadota</taxon>
        <taxon>Gammaproteobacteria</taxon>
        <taxon>Enterobacterales</taxon>
        <taxon>Enterobacteriaceae</taxon>
        <taxon>Shigella</taxon>
    </lineage>
</organism>
<accession>A0A658Z5M5</accession>
<dbReference type="PANTHER" id="PTHR33420:SF26">
    <property type="entry name" value="FIMBRIAL SUBUNIT"/>
    <property type="match status" value="1"/>
</dbReference>
<proteinExistence type="predicted"/>
<name>A0A658Z5M5_SHIFL</name>
<dbReference type="KEGG" id="sft:NCTC1_03450"/>
<protein>
    <submittedName>
        <fullName evidence="2 3">Fimbrial protein</fullName>
    </submittedName>
</protein>
<evidence type="ECO:0000313" key="4">
    <source>
        <dbReference type="Proteomes" id="UP000032424"/>
    </source>
</evidence>
<evidence type="ECO:0000313" key="5">
    <source>
        <dbReference type="Proteomes" id="UP000260191"/>
    </source>
</evidence>
<dbReference type="InterPro" id="IPR000259">
    <property type="entry name" value="Adhesion_dom_fimbrial"/>
</dbReference>
<reference evidence="2 4" key="1">
    <citation type="submission" date="2014-07" db="EMBL/GenBank/DDBJ databases">
        <authorList>
            <person name="Aslett M.A."/>
            <person name="De Silva N."/>
        </authorList>
    </citation>
    <scope>NUCLEOTIDE SEQUENCE [LARGE SCALE GENOMIC DNA]</scope>
    <source>
        <strain evidence="4">NCTC1</strain>
    </source>
</reference>
<evidence type="ECO:0000259" key="1">
    <source>
        <dbReference type="Pfam" id="PF00419"/>
    </source>
</evidence>
<gene>
    <name evidence="3" type="primary">yraH</name>
    <name evidence="2" type="ORF">NCTC1_03450</name>
    <name evidence="3" type="ORF">SAMEA3710514_05150</name>
</gene>
<dbReference type="GO" id="GO:0043709">
    <property type="term" value="P:cell adhesion involved in single-species biofilm formation"/>
    <property type="evidence" value="ECO:0007669"/>
    <property type="project" value="TreeGrafter"/>
</dbReference>
<dbReference type="Proteomes" id="UP000032424">
    <property type="component" value="Chromosome 1"/>
</dbReference>
<dbReference type="SUPFAM" id="SSF49401">
    <property type="entry name" value="Bacterial adhesins"/>
    <property type="match status" value="1"/>
</dbReference>
<dbReference type="InterPro" id="IPR036937">
    <property type="entry name" value="Adhesion_dom_fimbrial_sf"/>
</dbReference>
<sequence>MTGWEHDNGNVEASFRLWLETRDNGTVPNFPNLAKVGSFAGTATTGVGIRIDDAESGNLMPLNAMGNDNTIYQIPADSNGIVNVDLIAYYVSTVEASEITPGEADAVVNVTLDYR</sequence>
<dbReference type="EMBL" id="LM651928">
    <property type="protein sequence ID" value="CDX08574.1"/>
    <property type="molecule type" value="Genomic_DNA"/>
</dbReference>
<dbReference type="GO" id="GO:0009289">
    <property type="term" value="C:pilus"/>
    <property type="evidence" value="ECO:0007669"/>
    <property type="project" value="InterPro"/>
</dbReference>
<dbReference type="Gene3D" id="2.60.40.1090">
    <property type="entry name" value="Fimbrial-type adhesion domain"/>
    <property type="match status" value="1"/>
</dbReference>